<dbReference type="Pfam" id="PF02374">
    <property type="entry name" value="ArsA_ATPase"/>
    <property type="match status" value="1"/>
</dbReference>
<name>A0A2T1A396_9ACTN</name>
<dbReference type="EMBL" id="PVUE01000003">
    <property type="protein sequence ID" value="PRZ43079.1"/>
    <property type="molecule type" value="Genomic_DNA"/>
</dbReference>
<dbReference type="GO" id="GO:0005524">
    <property type="term" value="F:ATP binding"/>
    <property type="evidence" value="ECO:0007669"/>
    <property type="project" value="UniProtKB-KW"/>
</dbReference>
<dbReference type="Gene3D" id="3.40.50.300">
    <property type="entry name" value="P-loop containing nucleotide triphosphate hydrolases"/>
    <property type="match status" value="1"/>
</dbReference>
<feature type="domain" description="ArsA/GET3 Anion-transporting ATPase-like" evidence="1">
    <location>
        <begin position="27"/>
        <end position="303"/>
    </location>
</feature>
<sequence length="392" mass="42287">MSRPRVHLRPRAANALDLDELLGSASTRVVVCCGAGGVGKTTTSASIALRAADAGRQVVVLTIDPARRLAQSLGIDALGNTPLEVKGVDPKNGGRLFAMMLDMKTTFDEIVLSHTTPERAEQIFENPFYQTLSTSFAGTQEYMAMEKLGQLVAADEWDLIIVDTPPSRSALDFLDAPERMARFLDGKVLKLLLAPAKTGGRMSIKLVSAGMGMFTRILTKIVGGQVLQDISAFVGALDTMFGGFRARATATYELLRQPGTSFLVVATPEPDALREASYFVDRLVGEAMPLTGVVMNRVHYSEATELPAKKARDLADELWPNGEDVSQKSELAAAALRIHADRVDLALREQKLTEKFVAAHPDVSIGEIGALAEDAHDLDDLREVGSRLAGDR</sequence>
<reference evidence="2 3" key="1">
    <citation type="submission" date="2018-03" db="EMBL/GenBank/DDBJ databases">
        <title>Genomic Encyclopedia of Archaeal and Bacterial Type Strains, Phase II (KMG-II): from individual species to whole genera.</title>
        <authorList>
            <person name="Goeker M."/>
        </authorList>
    </citation>
    <scope>NUCLEOTIDE SEQUENCE [LARGE SCALE GENOMIC DNA]</scope>
    <source>
        <strain evidence="2 3">DSM 100065</strain>
    </source>
</reference>
<evidence type="ECO:0000313" key="2">
    <source>
        <dbReference type="EMBL" id="PRZ43079.1"/>
    </source>
</evidence>
<protein>
    <submittedName>
        <fullName evidence="2">Arsenite efflux ATP-binding protein ArsA</fullName>
    </submittedName>
</protein>
<proteinExistence type="predicted"/>
<dbReference type="PANTHER" id="PTHR10803:SF26">
    <property type="entry name" value="ANION TRANSPORTER ATPASE-RELATED"/>
    <property type="match status" value="1"/>
</dbReference>
<dbReference type="PANTHER" id="PTHR10803">
    <property type="entry name" value="ARSENICAL PUMP-DRIVING ATPASE ARSENITE-TRANSLOCATING ATPASE"/>
    <property type="match status" value="1"/>
</dbReference>
<keyword evidence="2" id="KW-0067">ATP-binding</keyword>
<dbReference type="GO" id="GO:0016887">
    <property type="term" value="F:ATP hydrolysis activity"/>
    <property type="evidence" value="ECO:0007669"/>
    <property type="project" value="InterPro"/>
</dbReference>
<gene>
    <name evidence="2" type="ORF">CLV47_103136</name>
</gene>
<dbReference type="InterPro" id="IPR016300">
    <property type="entry name" value="ATPase_ArsA/GET3"/>
</dbReference>
<keyword evidence="2" id="KW-0547">Nucleotide-binding</keyword>
<accession>A0A2T1A396</accession>
<dbReference type="RefSeq" id="WP_106348054.1">
    <property type="nucleotide sequence ID" value="NZ_PVUE01000003.1"/>
</dbReference>
<organism evidence="2 3">
    <name type="scientific">Antricoccus suffuscus</name>
    <dbReference type="NCBI Taxonomy" id="1629062"/>
    <lineage>
        <taxon>Bacteria</taxon>
        <taxon>Bacillati</taxon>
        <taxon>Actinomycetota</taxon>
        <taxon>Actinomycetes</taxon>
        <taxon>Geodermatophilales</taxon>
        <taxon>Antricoccaceae</taxon>
        <taxon>Antricoccus</taxon>
    </lineage>
</organism>
<evidence type="ECO:0000313" key="3">
    <source>
        <dbReference type="Proteomes" id="UP000237752"/>
    </source>
</evidence>
<dbReference type="Proteomes" id="UP000237752">
    <property type="component" value="Unassembled WGS sequence"/>
</dbReference>
<comment type="caution">
    <text evidence="2">The sequence shown here is derived from an EMBL/GenBank/DDBJ whole genome shotgun (WGS) entry which is preliminary data.</text>
</comment>
<dbReference type="AlphaFoldDB" id="A0A2T1A396"/>
<dbReference type="OrthoDB" id="5490584at2"/>
<keyword evidence="3" id="KW-1185">Reference proteome</keyword>
<dbReference type="CDD" id="cd02035">
    <property type="entry name" value="ArsA"/>
    <property type="match status" value="1"/>
</dbReference>
<evidence type="ECO:0000259" key="1">
    <source>
        <dbReference type="Pfam" id="PF02374"/>
    </source>
</evidence>
<dbReference type="InterPro" id="IPR025723">
    <property type="entry name" value="ArsA/GET3_ATPase-like"/>
</dbReference>
<dbReference type="InterPro" id="IPR027417">
    <property type="entry name" value="P-loop_NTPase"/>
</dbReference>
<dbReference type="SUPFAM" id="SSF52540">
    <property type="entry name" value="P-loop containing nucleoside triphosphate hydrolases"/>
    <property type="match status" value="1"/>
</dbReference>